<organism evidence="1 2">
    <name type="scientific">Citrus x changshan-huyou</name>
    <dbReference type="NCBI Taxonomy" id="2935761"/>
    <lineage>
        <taxon>Eukaryota</taxon>
        <taxon>Viridiplantae</taxon>
        <taxon>Streptophyta</taxon>
        <taxon>Embryophyta</taxon>
        <taxon>Tracheophyta</taxon>
        <taxon>Spermatophyta</taxon>
        <taxon>Magnoliopsida</taxon>
        <taxon>eudicotyledons</taxon>
        <taxon>Gunneridae</taxon>
        <taxon>Pentapetalae</taxon>
        <taxon>rosids</taxon>
        <taxon>malvids</taxon>
        <taxon>Sapindales</taxon>
        <taxon>Rutaceae</taxon>
        <taxon>Aurantioideae</taxon>
        <taxon>Citrus</taxon>
    </lineage>
</organism>
<name>A0AAP0M6J3_9ROSI</name>
<proteinExistence type="predicted"/>
<dbReference type="EMBL" id="JBCGBO010000005">
    <property type="protein sequence ID" value="KAK9199674.1"/>
    <property type="molecule type" value="Genomic_DNA"/>
</dbReference>
<dbReference type="AlphaFoldDB" id="A0AAP0M6J3"/>
<comment type="caution">
    <text evidence="1">The sequence shown here is derived from an EMBL/GenBank/DDBJ whole genome shotgun (WGS) entry which is preliminary data.</text>
</comment>
<protein>
    <submittedName>
        <fullName evidence="1">Uncharacterized protein</fullName>
    </submittedName>
</protein>
<evidence type="ECO:0000313" key="2">
    <source>
        <dbReference type="Proteomes" id="UP001428341"/>
    </source>
</evidence>
<dbReference type="Proteomes" id="UP001428341">
    <property type="component" value="Unassembled WGS sequence"/>
</dbReference>
<keyword evidence="2" id="KW-1185">Reference proteome</keyword>
<sequence length="105" mass="11856">MDGSDEARIWVNPNENLWILSSCADNSVQEWVVSTELSSITRGYVAKFQPFKIKFSGLMAQTGVCDISIIRCTHVDDFVNDEVMMCTHVYTVASHDMADDLEYGR</sequence>
<reference evidence="1 2" key="1">
    <citation type="submission" date="2024-05" db="EMBL/GenBank/DDBJ databases">
        <title>Haplotype-resolved chromosome-level genome assembly of Huyou (Citrus changshanensis).</title>
        <authorList>
            <person name="Miao C."/>
            <person name="Chen W."/>
            <person name="Wu Y."/>
            <person name="Wang L."/>
            <person name="Zhao S."/>
            <person name="Grierson D."/>
            <person name="Xu C."/>
            <person name="Chen K."/>
        </authorList>
    </citation>
    <scope>NUCLEOTIDE SEQUENCE [LARGE SCALE GENOMIC DNA]</scope>
    <source>
        <strain evidence="1">01-14</strain>
        <tissue evidence="1">Leaf</tissue>
    </source>
</reference>
<evidence type="ECO:0000313" key="1">
    <source>
        <dbReference type="EMBL" id="KAK9199674.1"/>
    </source>
</evidence>
<gene>
    <name evidence="1" type="ORF">WN944_014866</name>
</gene>
<accession>A0AAP0M6J3</accession>